<dbReference type="AlphaFoldDB" id="B9G4B5"/>
<proteinExistence type="predicted"/>
<protein>
    <submittedName>
        <fullName evidence="2">Uncharacterized protein</fullName>
    </submittedName>
</protein>
<dbReference type="Proteomes" id="UP000007752">
    <property type="component" value="Chromosome 9"/>
</dbReference>
<organism evidence="2">
    <name type="scientific">Oryza sativa subsp. japonica</name>
    <name type="common">Rice</name>
    <dbReference type="NCBI Taxonomy" id="39947"/>
    <lineage>
        <taxon>Eukaryota</taxon>
        <taxon>Viridiplantae</taxon>
        <taxon>Streptophyta</taxon>
        <taxon>Embryophyta</taxon>
        <taxon>Tracheophyta</taxon>
        <taxon>Spermatophyta</taxon>
        <taxon>Magnoliopsida</taxon>
        <taxon>Liliopsida</taxon>
        <taxon>Poales</taxon>
        <taxon>Poaceae</taxon>
        <taxon>BOP clade</taxon>
        <taxon>Oryzoideae</taxon>
        <taxon>Oryzeae</taxon>
        <taxon>Oryzinae</taxon>
        <taxon>Oryza</taxon>
        <taxon>Oryza sativa</taxon>
    </lineage>
</organism>
<accession>B9G4B5</accession>
<gene>
    <name evidence="2" type="ORF">OsJ_29851</name>
</gene>
<sequence>MSVIPNGGFPLSLPHPHQQCRCSRSPSATAHGALPPASGAPSPAGSALTLISGSGLVTTSSSWHMAARPASRDGLRAAACLASDEQWPLVI</sequence>
<reference evidence="2" key="1">
    <citation type="journal article" date="2005" name="PLoS Biol.">
        <title>The genomes of Oryza sativa: a history of duplications.</title>
        <authorList>
            <person name="Yu J."/>
            <person name="Wang J."/>
            <person name="Lin W."/>
            <person name="Li S."/>
            <person name="Li H."/>
            <person name="Zhou J."/>
            <person name="Ni P."/>
            <person name="Dong W."/>
            <person name="Hu S."/>
            <person name="Zeng C."/>
            <person name="Zhang J."/>
            <person name="Zhang Y."/>
            <person name="Li R."/>
            <person name="Xu Z."/>
            <person name="Li S."/>
            <person name="Li X."/>
            <person name="Zheng H."/>
            <person name="Cong L."/>
            <person name="Lin L."/>
            <person name="Yin J."/>
            <person name="Geng J."/>
            <person name="Li G."/>
            <person name="Shi J."/>
            <person name="Liu J."/>
            <person name="Lv H."/>
            <person name="Li J."/>
            <person name="Wang J."/>
            <person name="Deng Y."/>
            <person name="Ran L."/>
            <person name="Shi X."/>
            <person name="Wang X."/>
            <person name="Wu Q."/>
            <person name="Li C."/>
            <person name="Ren X."/>
            <person name="Wang J."/>
            <person name="Wang X."/>
            <person name="Li D."/>
            <person name="Liu D."/>
            <person name="Zhang X."/>
            <person name="Ji Z."/>
            <person name="Zhao W."/>
            <person name="Sun Y."/>
            <person name="Zhang Z."/>
            <person name="Bao J."/>
            <person name="Han Y."/>
            <person name="Dong L."/>
            <person name="Ji J."/>
            <person name="Chen P."/>
            <person name="Wu S."/>
            <person name="Liu J."/>
            <person name="Xiao Y."/>
            <person name="Bu D."/>
            <person name="Tan J."/>
            <person name="Yang L."/>
            <person name="Ye C."/>
            <person name="Zhang J."/>
            <person name="Xu J."/>
            <person name="Zhou Y."/>
            <person name="Yu Y."/>
            <person name="Zhang B."/>
            <person name="Zhuang S."/>
            <person name="Wei H."/>
            <person name="Liu B."/>
            <person name="Lei M."/>
            <person name="Yu H."/>
            <person name="Li Y."/>
            <person name="Xu H."/>
            <person name="Wei S."/>
            <person name="He X."/>
            <person name="Fang L."/>
            <person name="Zhang Z."/>
            <person name="Zhang Y."/>
            <person name="Huang X."/>
            <person name="Su Z."/>
            <person name="Tong W."/>
            <person name="Li J."/>
            <person name="Tong Z."/>
            <person name="Li S."/>
            <person name="Ye J."/>
            <person name="Wang L."/>
            <person name="Fang L."/>
            <person name="Lei T."/>
            <person name="Chen C."/>
            <person name="Chen H."/>
            <person name="Xu Z."/>
            <person name="Li H."/>
            <person name="Huang H."/>
            <person name="Zhang F."/>
            <person name="Xu H."/>
            <person name="Li N."/>
            <person name="Zhao C."/>
            <person name="Li S."/>
            <person name="Dong L."/>
            <person name="Huang Y."/>
            <person name="Li L."/>
            <person name="Xi Y."/>
            <person name="Qi Q."/>
            <person name="Li W."/>
            <person name="Zhang B."/>
            <person name="Hu W."/>
            <person name="Zhang Y."/>
            <person name="Tian X."/>
            <person name="Jiao Y."/>
            <person name="Liang X."/>
            <person name="Jin J."/>
            <person name="Gao L."/>
            <person name="Zheng W."/>
            <person name="Hao B."/>
            <person name="Liu S."/>
            <person name="Wang W."/>
            <person name="Yuan L."/>
            <person name="Cao M."/>
            <person name="McDermott J."/>
            <person name="Samudrala R."/>
            <person name="Wang J."/>
            <person name="Wong G.K."/>
            <person name="Yang H."/>
        </authorList>
    </citation>
    <scope>NUCLEOTIDE SEQUENCE [LARGE SCALE GENOMIC DNA]</scope>
</reference>
<name>B9G4B5_ORYSJ</name>
<evidence type="ECO:0000313" key="2">
    <source>
        <dbReference type="EMBL" id="EEE69963.1"/>
    </source>
</evidence>
<feature type="region of interest" description="Disordered" evidence="1">
    <location>
        <begin position="1"/>
        <end position="45"/>
    </location>
</feature>
<dbReference type="EMBL" id="CM000146">
    <property type="protein sequence ID" value="EEE69963.1"/>
    <property type="molecule type" value="Genomic_DNA"/>
</dbReference>
<feature type="compositionally biased region" description="Low complexity" evidence="1">
    <location>
        <begin position="32"/>
        <end position="45"/>
    </location>
</feature>
<reference evidence="2" key="2">
    <citation type="submission" date="2008-12" db="EMBL/GenBank/DDBJ databases">
        <title>Improved gene annotation of the rice (Oryza sativa) genomes.</title>
        <authorList>
            <person name="Wang J."/>
            <person name="Li R."/>
            <person name="Fan W."/>
            <person name="Huang Q."/>
            <person name="Zhang J."/>
            <person name="Zhou Y."/>
            <person name="Hu Y."/>
            <person name="Zi S."/>
            <person name="Li J."/>
            <person name="Ni P."/>
            <person name="Zheng H."/>
            <person name="Zhang Y."/>
            <person name="Zhao M."/>
            <person name="Hao Q."/>
            <person name="McDermott J."/>
            <person name="Samudrala R."/>
            <person name="Kristiansen K."/>
            <person name="Wong G.K.-S."/>
        </authorList>
    </citation>
    <scope>NUCLEOTIDE SEQUENCE</scope>
</reference>
<evidence type="ECO:0000256" key="1">
    <source>
        <dbReference type="SAM" id="MobiDB-lite"/>
    </source>
</evidence>